<proteinExistence type="inferred from homology"/>
<sequence>MRRLLPFTFLFLLAPACGQSPETPGTPKVSGEFGARPTVVLSGSPPVKPTIQVLTEGRGPVVRKDQAVITHADIRLWRNGNTYLSTHDLKQPTTVTMDGQHVSETWTAALTGRKAGSRVVLVSPAAQGFGPGGMAPSGISPSETLVIVFDIIGSYAPTANVGGGTRKVDGGPTLPMVGGFPPSPGSFPKSPPQALTVRTLRKGSGPKVQAGSTVVVQYVTTPWGDATPTDASYSRGGPNGFLLAENSVPPGWVEGLTGVRTGSRVLLVAQPKPGFTITTGGVIVPQGRVVSYVIDVLDAGLNPAR</sequence>
<dbReference type="Gene3D" id="3.10.50.40">
    <property type="match status" value="2"/>
</dbReference>
<dbReference type="GO" id="GO:0005737">
    <property type="term" value="C:cytoplasm"/>
    <property type="evidence" value="ECO:0007669"/>
    <property type="project" value="TreeGrafter"/>
</dbReference>
<dbReference type="Pfam" id="PF00254">
    <property type="entry name" value="FKBP_C"/>
    <property type="match status" value="2"/>
</dbReference>
<feature type="domain" description="PPIase FKBP-type" evidence="7">
    <location>
        <begin position="211"/>
        <end position="300"/>
    </location>
</feature>
<evidence type="ECO:0000256" key="2">
    <source>
        <dbReference type="ARBA" id="ARBA00023110"/>
    </source>
</evidence>
<comment type="catalytic activity">
    <reaction evidence="1 4 5">
        <text>[protein]-peptidylproline (omega=180) = [protein]-peptidylproline (omega=0)</text>
        <dbReference type="Rhea" id="RHEA:16237"/>
        <dbReference type="Rhea" id="RHEA-COMP:10747"/>
        <dbReference type="Rhea" id="RHEA-COMP:10748"/>
        <dbReference type="ChEBI" id="CHEBI:83833"/>
        <dbReference type="ChEBI" id="CHEBI:83834"/>
        <dbReference type="EC" id="5.2.1.8"/>
    </reaction>
</comment>
<name>A0A5M3VUU8_9ACTN</name>
<evidence type="ECO:0000313" key="9">
    <source>
        <dbReference type="Proteomes" id="UP000334990"/>
    </source>
</evidence>
<reference evidence="8 9" key="1">
    <citation type="submission" date="2019-10" db="EMBL/GenBank/DDBJ databases">
        <title>Whole genome shotgun sequence of Acrocarpospora corrugata NBRC 13972.</title>
        <authorList>
            <person name="Ichikawa N."/>
            <person name="Kimura A."/>
            <person name="Kitahashi Y."/>
            <person name="Komaki H."/>
            <person name="Oguchi A."/>
        </authorList>
    </citation>
    <scope>NUCLEOTIDE SEQUENCE [LARGE SCALE GENOMIC DNA]</scope>
    <source>
        <strain evidence="8 9">NBRC 13972</strain>
    </source>
</reference>
<organism evidence="8 9">
    <name type="scientific">Acrocarpospora corrugata</name>
    <dbReference type="NCBI Taxonomy" id="35763"/>
    <lineage>
        <taxon>Bacteria</taxon>
        <taxon>Bacillati</taxon>
        <taxon>Actinomycetota</taxon>
        <taxon>Actinomycetes</taxon>
        <taxon>Streptosporangiales</taxon>
        <taxon>Streptosporangiaceae</taxon>
        <taxon>Acrocarpospora</taxon>
    </lineage>
</organism>
<dbReference type="GO" id="GO:0003755">
    <property type="term" value="F:peptidyl-prolyl cis-trans isomerase activity"/>
    <property type="evidence" value="ECO:0007669"/>
    <property type="project" value="UniProtKB-UniRule"/>
</dbReference>
<feature type="signal peptide" evidence="6">
    <location>
        <begin position="1"/>
        <end position="18"/>
    </location>
</feature>
<comment type="similarity">
    <text evidence="5">Belongs to the FKBP-type PPIase family.</text>
</comment>
<keyword evidence="3 4" id="KW-0413">Isomerase</keyword>
<comment type="caution">
    <text evidence="8">The sequence shown here is derived from an EMBL/GenBank/DDBJ whole genome shotgun (WGS) entry which is preliminary data.</text>
</comment>
<keyword evidence="9" id="KW-1185">Reference proteome</keyword>
<feature type="chain" id="PRO_5039321991" description="Peptidyl-prolyl cis-trans isomerase" evidence="6">
    <location>
        <begin position="19"/>
        <end position="305"/>
    </location>
</feature>
<evidence type="ECO:0000256" key="5">
    <source>
        <dbReference type="RuleBase" id="RU003915"/>
    </source>
</evidence>
<evidence type="ECO:0000256" key="3">
    <source>
        <dbReference type="ARBA" id="ARBA00023235"/>
    </source>
</evidence>
<dbReference type="SUPFAM" id="SSF54534">
    <property type="entry name" value="FKBP-like"/>
    <property type="match status" value="2"/>
</dbReference>
<dbReference type="EC" id="5.2.1.8" evidence="5"/>
<dbReference type="PANTHER" id="PTHR10516:SF443">
    <property type="entry name" value="FK506-BINDING PROTEIN 59-RELATED"/>
    <property type="match status" value="1"/>
</dbReference>
<dbReference type="OrthoDB" id="25996at2"/>
<dbReference type="PANTHER" id="PTHR10516">
    <property type="entry name" value="PEPTIDYL-PROLYL CIS-TRANS ISOMERASE"/>
    <property type="match status" value="1"/>
</dbReference>
<dbReference type="InterPro" id="IPR050689">
    <property type="entry name" value="FKBP-type_PPIase"/>
</dbReference>
<gene>
    <name evidence="8" type="ORF">Acor_20620</name>
</gene>
<dbReference type="EMBL" id="BLAD01000042">
    <property type="protein sequence ID" value="GER99998.1"/>
    <property type="molecule type" value="Genomic_DNA"/>
</dbReference>
<dbReference type="RefSeq" id="WP_155336362.1">
    <property type="nucleotide sequence ID" value="NZ_BAAABN010000043.1"/>
</dbReference>
<keyword evidence="2 4" id="KW-0697">Rotamase</keyword>
<dbReference type="PROSITE" id="PS50059">
    <property type="entry name" value="FKBP_PPIASE"/>
    <property type="match status" value="2"/>
</dbReference>
<evidence type="ECO:0000256" key="1">
    <source>
        <dbReference type="ARBA" id="ARBA00000971"/>
    </source>
</evidence>
<keyword evidence="6" id="KW-0732">Signal</keyword>
<dbReference type="InterPro" id="IPR001179">
    <property type="entry name" value="PPIase_FKBP_dom"/>
</dbReference>
<dbReference type="InterPro" id="IPR046357">
    <property type="entry name" value="PPIase_dom_sf"/>
</dbReference>
<dbReference type="AlphaFoldDB" id="A0A5M3VUU8"/>
<evidence type="ECO:0000256" key="4">
    <source>
        <dbReference type="PROSITE-ProRule" id="PRU00277"/>
    </source>
</evidence>
<dbReference type="Proteomes" id="UP000334990">
    <property type="component" value="Unassembled WGS sequence"/>
</dbReference>
<feature type="domain" description="PPIase FKBP-type" evidence="7">
    <location>
        <begin position="65"/>
        <end position="155"/>
    </location>
</feature>
<evidence type="ECO:0000256" key="6">
    <source>
        <dbReference type="SAM" id="SignalP"/>
    </source>
</evidence>
<evidence type="ECO:0000313" key="8">
    <source>
        <dbReference type="EMBL" id="GER99998.1"/>
    </source>
</evidence>
<accession>A0A5M3VUU8</accession>
<evidence type="ECO:0000259" key="7">
    <source>
        <dbReference type="PROSITE" id="PS50059"/>
    </source>
</evidence>
<protein>
    <recommendedName>
        <fullName evidence="5">Peptidyl-prolyl cis-trans isomerase</fullName>
        <ecNumber evidence="5">5.2.1.8</ecNumber>
    </recommendedName>
</protein>